<dbReference type="InterPro" id="IPR036721">
    <property type="entry name" value="RCK_C_sf"/>
</dbReference>
<dbReference type="NCBIfam" id="NF007039">
    <property type="entry name" value="PRK09496.3-2"/>
    <property type="match status" value="1"/>
</dbReference>
<organism evidence="9 10">
    <name type="scientific">Rhodohalobacter barkolensis</name>
    <dbReference type="NCBI Taxonomy" id="2053187"/>
    <lineage>
        <taxon>Bacteria</taxon>
        <taxon>Pseudomonadati</taxon>
        <taxon>Balneolota</taxon>
        <taxon>Balneolia</taxon>
        <taxon>Balneolales</taxon>
        <taxon>Balneolaceae</taxon>
        <taxon>Rhodohalobacter</taxon>
    </lineage>
</organism>
<dbReference type="PRINTS" id="PR00335">
    <property type="entry name" value="KUPTAKETRKA"/>
</dbReference>
<keyword evidence="5" id="KW-0520">NAD</keyword>
<dbReference type="EMBL" id="PISP01000002">
    <property type="protein sequence ID" value="PKD43607.1"/>
    <property type="molecule type" value="Genomic_DNA"/>
</dbReference>
<comment type="caution">
    <text evidence="9">The sequence shown here is derived from an EMBL/GenBank/DDBJ whole genome shotgun (WGS) entry which is preliminary data.</text>
</comment>
<keyword evidence="6" id="KW-0406">Ion transport</keyword>
<proteinExistence type="predicted"/>
<dbReference type="InterPro" id="IPR006037">
    <property type="entry name" value="RCK_C"/>
</dbReference>
<keyword evidence="3" id="KW-0633">Potassium transport</keyword>
<protein>
    <recommendedName>
        <fullName evidence="1">Trk system potassium uptake protein TrkA</fullName>
    </recommendedName>
</protein>
<evidence type="ECO:0000256" key="5">
    <source>
        <dbReference type="ARBA" id="ARBA00023027"/>
    </source>
</evidence>
<dbReference type="Gene3D" id="3.30.70.1450">
    <property type="entry name" value="Regulator of K+ conductance, C-terminal domain"/>
    <property type="match status" value="2"/>
</dbReference>
<dbReference type="NCBIfam" id="NF007032">
    <property type="entry name" value="PRK09496.1-4"/>
    <property type="match status" value="1"/>
</dbReference>
<evidence type="ECO:0000256" key="1">
    <source>
        <dbReference type="ARBA" id="ARBA00017378"/>
    </source>
</evidence>
<feature type="domain" description="RCK C-terminal" evidence="8">
    <location>
        <begin position="141"/>
        <end position="225"/>
    </location>
</feature>
<dbReference type="GO" id="GO:0015079">
    <property type="term" value="F:potassium ion transmembrane transporter activity"/>
    <property type="evidence" value="ECO:0007669"/>
    <property type="project" value="InterPro"/>
</dbReference>
<dbReference type="InterPro" id="IPR036291">
    <property type="entry name" value="NAD(P)-bd_dom_sf"/>
</dbReference>
<dbReference type="Gene3D" id="3.40.50.720">
    <property type="entry name" value="NAD(P)-binding Rossmann-like Domain"/>
    <property type="match status" value="2"/>
</dbReference>
<keyword evidence="2" id="KW-0813">Transport</keyword>
<dbReference type="Proteomes" id="UP000233398">
    <property type="component" value="Unassembled WGS sequence"/>
</dbReference>
<keyword evidence="10" id="KW-1185">Reference proteome</keyword>
<evidence type="ECO:0000259" key="8">
    <source>
        <dbReference type="PROSITE" id="PS51202"/>
    </source>
</evidence>
<dbReference type="PANTHER" id="PTHR43833">
    <property type="entry name" value="POTASSIUM CHANNEL PROTEIN 2-RELATED-RELATED"/>
    <property type="match status" value="1"/>
</dbReference>
<gene>
    <name evidence="9" type="ORF">CWD77_08550</name>
</gene>
<feature type="domain" description="RCK N-terminal" evidence="7">
    <location>
        <begin position="230"/>
        <end position="349"/>
    </location>
</feature>
<dbReference type="Pfam" id="PF02254">
    <property type="entry name" value="TrkA_N"/>
    <property type="match status" value="2"/>
</dbReference>
<dbReference type="InterPro" id="IPR003148">
    <property type="entry name" value="RCK_N"/>
</dbReference>
<evidence type="ECO:0000256" key="3">
    <source>
        <dbReference type="ARBA" id="ARBA00022538"/>
    </source>
</evidence>
<feature type="domain" description="RCK C-terminal" evidence="8">
    <location>
        <begin position="369"/>
        <end position="450"/>
    </location>
</feature>
<dbReference type="NCBIfam" id="NF007031">
    <property type="entry name" value="PRK09496.1-2"/>
    <property type="match status" value="1"/>
</dbReference>
<dbReference type="GO" id="GO:0005886">
    <property type="term" value="C:plasma membrane"/>
    <property type="evidence" value="ECO:0007669"/>
    <property type="project" value="InterPro"/>
</dbReference>
<reference evidence="9 10" key="1">
    <citation type="submission" date="2017-11" db="EMBL/GenBank/DDBJ databases">
        <title>Rhodohalobacter 15182 sp. nov., isolated from a salt lake.</title>
        <authorList>
            <person name="Han S."/>
        </authorList>
    </citation>
    <scope>NUCLEOTIDE SEQUENCE [LARGE SCALE GENOMIC DNA]</scope>
    <source>
        <strain evidence="9 10">15182</strain>
    </source>
</reference>
<accession>A0A2N0VHE4</accession>
<dbReference type="NCBIfam" id="NF007041">
    <property type="entry name" value="PRK09496.3-4"/>
    <property type="match status" value="1"/>
</dbReference>
<keyword evidence="4" id="KW-0630">Potassium</keyword>
<dbReference type="InterPro" id="IPR050721">
    <property type="entry name" value="Trk_Ktr_HKT_K-transport"/>
</dbReference>
<dbReference type="NCBIfam" id="NF007038">
    <property type="entry name" value="PRK09496.2-6"/>
    <property type="match status" value="1"/>
</dbReference>
<feature type="domain" description="RCK N-terminal" evidence="7">
    <location>
        <begin position="1"/>
        <end position="121"/>
    </location>
</feature>
<dbReference type="RefSeq" id="WP_101073149.1">
    <property type="nucleotide sequence ID" value="NZ_PISP01000002.1"/>
</dbReference>
<dbReference type="SUPFAM" id="SSF51735">
    <property type="entry name" value="NAD(P)-binding Rossmann-fold domains"/>
    <property type="match status" value="2"/>
</dbReference>
<evidence type="ECO:0000256" key="6">
    <source>
        <dbReference type="ARBA" id="ARBA00023065"/>
    </source>
</evidence>
<dbReference type="InterPro" id="IPR006036">
    <property type="entry name" value="K_uptake_TrkA"/>
</dbReference>
<evidence type="ECO:0000313" key="10">
    <source>
        <dbReference type="Proteomes" id="UP000233398"/>
    </source>
</evidence>
<dbReference type="PROSITE" id="PS51201">
    <property type="entry name" value="RCK_N"/>
    <property type="match status" value="2"/>
</dbReference>
<evidence type="ECO:0000256" key="2">
    <source>
        <dbReference type="ARBA" id="ARBA00022448"/>
    </source>
</evidence>
<dbReference type="SUPFAM" id="SSF116726">
    <property type="entry name" value="TrkA C-terminal domain-like"/>
    <property type="match status" value="2"/>
</dbReference>
<evidence type="ECO:0000259" key="7">
    <source>
        <dbReference type="PROSITE" id="PS51201"/>
    </source>
</evidence>
<sequence length="450" mass="49053">MKILIAGAGEVGFELSKVLSEERHDVTVMDERQQCLQRVIDNLDVLTVEGNATSPNALVQAGAKEADMMVACTSVDEVNIIACMMAKRLGVKTAIARVRNDELSQKDAPITPSELGIDVLIHPEESAATEIHQLIKRASASDIVPLAEGRMQLVGIRVEKGAPVINRTLRELALEYRGSAYRIVAISRRGTTILPTGKNRIMALDHIFVLTKTEGIEILAKATGHTNEKIRRIMIAGGNEVGRILARKLSADDQKWDIKLIEPDKEAATETANELRNILVLHGNATDPNLLAVEGIQEMDAFISVTDDEESNIISALMAKHLEVKKTVALVSKSQYVPLSQTIGIDSIVNVKASATDEIHRNIRQGTILMVKALHGIDAEIIEVIAGKNCSILDKTIKSVHFPHGMIIGAIINDGDVEVATGDSVIRKGDRVIIFVQPHVIQKVEELFND</sequence>
<name>A0A2N0VHE4_9BACT</name>
<dbReference type="AlphaFoldDB" id="A0A2N0VHE4"/>
<evidence type="ECO:0000256" key="4">
    <source>
        <dbReference type="ARBA" id="ARBA00022958"/>
    </source>
</evidence>
<evidence type="ECO:0000313" key="9">
    <source>
        <dbReference type="EMBL" id="PKD43607.1"/>
    </source>
</evidence>
<dbReference type="PROSITE" id="PS51202">
    <property type="entry name" value="RCK_C"/>
    <property type="match status" value="2"/>
</dbReference>
<dbReference type="Pfam" id="PF02080">
    <property type="entry name" value="TrkA_C"/>
    <property type="match status" value="2"/>
</dbReference>
<dbReference type="OrthoDB" id="9775180at2"/>
<dbReference type="PANTHER" id="PTHR43833:SF5">
    <property type="entry name" value="TRK SYSTEM POTASSIUM UPTAKE PROTEIN TRKA"/>
    <property type="match status" value="1"/>
</dbReference>